<reference evidence="2" key="1">
    <citation type="journal article" date="2016" name="Nat. Genet.">
        <title>A high-quality carrot genome assembly provides new insights into carotenoid accumulation and asterid genome evolution.</title>
        <authorList>
            <person name="Iorizzo M."/>
            <person name="Ellison S."/>
            <person name="Senalik D."/>
            <person name="Zeng P."/>
            <person name="Satapoomin P."/>
            <person name="Huang J."/>
            <person name="Bowman M."/>
            <person name="Iovene M."/>
            <person name="Sanseverino W."/>
            <person name="Cavagnaro P."/>
            <person name="Yildiz M."/>
            <person name="Macko-Podgorni A."/>
            <person name="Moranska E."/>
            <person name="Grzebelus E."/>
            <person name="Grzebelus D."/>
            <person name="Ashrafi H."/>
            <person name="Zheng Z."/>
            <person name="Cheng S."/>
            <person name="Spooner D."/>
            <person name="Van Deynze A."/>
            <person name="Simon P."/>
        </authorList>
    </citation>
    <scope>NUCLEOTIDE SEQUENCE</scope>
    <source>
        <tissue evidence="2">Leaf</tissue>
    </source>
</reference>
<dbReference type="Proteomes" id="UP000077755">
    <property type="component" value="Chromosome 4"/>
</dbReference>
<reference evidence="2" key="2">
    <citation type="submission" date="2022-03" db="EMBL/GenBank/DDBJ databases">
        <title>Draft title - Genomic analysis of global carrot germplasm unveils the trajectory of domestication and the origin of high carotenoid orange carrot.</title>
        <authorList>
            <person name="Iorizzo M."/>
            <person name="Ellison S."/>
            <person name="Senalik D."/>
            <person name="Macko-Podgorni A."/>
            <person name="Grzebelus D."/>
            <person name="Bostan H."/>
            <person name="Rolling W."/>
            <person name="Curaba J."/>
            <person name="Simon P."/>
        </authorList>
    </citation>
    <scope>NUCLEOTIDE SEQUENCE</scope>
    <source>
        <tissue evidence="2">Leaf</tissue>
    </source>
</reference>
<keyword evidence="3" id="KW-1185">Reference proteome</keyword>
<name>A0A175YCC2_DAUCS</name>
<feature type="compositionally biased region" description="Low complexity" evidence="1">
    <location>
        <begin position="36"/>
        <end position="50"/>
    </location>
</feature>
<dbReference type="EMBL" id="CP093346">
    <property type="protein sequence ID" value="WOG95253.1"/>
    <property type="molecule type" value="Genomic_DNA"/>
</dbReference>
<proteinExistence type="predicted"/>
<gene>
    <name evidence="2" type="ORF">DCAR_0414565</name>
</gene>
<accession>A0A175YCC2</accession>
<protein>
    <submittedName>
        <fullName evidence="2">Uncharacterized protein</fullName>
    </submittedName>
</protein>
<feature type="region of interest" description="Disordered" evidence="1">
    <location>
        <begin position="15"/>
        <end position="54"/>
    </location>
</feature>
<dbReference type="Gramene" id="KZM80841">
    <property type="protein sequence ID" value="KZM80841"/>
    <property type="gene ID" value="DCAR_031589"/>
</dbReference>
<dbReference type="AlphaFoldDB" id="A0A175YCC2"/>
<sequence>MSSFYSRLRLRSKYSRGASAPAPGGVKIPRALRIKSPSSPKSSPSSSVLGLGLGLGGGGGGQHYSFPSWPRHLSSSFKIELDNSSSGRPSSLNIELDNCSASFIKCETSFDSESGKASFRVEANICKENKL</sequence>
<evidence type="ECO:0000313" key="3">
    <source>
        <dbReference type="Proteomes" id="UP000077755"/>
    </source>
</evidence>
<evidence type="ECO:0000313" key="2">
    <source>
        <dbReference type="EMBL" id="WOG95253.1"/>
    </source>
</evidence>
<evidence type="ECO:0000256" key="1">
    <source>
        <dbReference type="SAM" id="MobiDB-lite"/>
    </source>
</evidence>
<organism evidence="2 3">
    <name type="scientific">Daucus carota subsp. sativus</name>
    <name type="common">Carrot</name>
    <dbReference type="NCBI Taxonomy" id="79200"/>
    <lineage>
        <taxon>Eukaryota</taxon>
        <taxon>Viridiplantae</taxon>
        <taxon>Streptophyta</taxon>
        <taxon>Embryophyta</taxon>
        <taxon>Tracheophyta</taxon>
        <taxon>Spermatophyta</taxon>
        <taxon>Magnoliopsida</taxon>
        <taxon>eudicotyledons</taxon>
        <taxon>Gunneridae</taxon>
        <taxon>Pentapetalae</taxon>
        <taxon>asterids</taxon>
        <taxon>campanulids</taxon>
        <taxon>Apiales</taxon>
        <taxon>Apiaceae</taxon>
        <taxon>Apioideae</taxon>
        <taxon>Scandiceae</taxon>
        <taxon>Daucinae</taxon>
        <taxon>Daucus</taxon>
        <taxon>Daucus sect. Daucus</taxon>
    </lineage>
</organism>